<dbReference type="Pfam" id="PF14339">
    <property type="entry name" value="DUF4394"/>
    <property type="match status" value="1"/>
</dbReference>
<organism evidence="3 4">
    <name type="scientific">Streptomyces spectabilis</name>
    <dbReference type="NCBI Taxonomy" id="68270"/>
    <lineage>
        <taxon>Bacteria</taxon>
        <taxon>Bacillati</taxon>
        <taxon>Actinomycetota</taxon>
        <taxon>Actinomycetes</taxon>
        <taxon>Kitasatosporales</taxon>
        <taxon>Streptomycetaceae</taxon>
        <taxon>Streptomyces</taxon>
    </lineage>
</organism>
<feature type="signal peptide" evidence="1">
    <location>
        <begin position="1"/>
        <end position="36"/>
    </location>
</feature>
<dbReference type="KEGG" id="sspb:CP982_33945"/>
<evidence type="ECO:0000256" key="1">
    <source>
        <dbReference type="SAM" id="SignalP"/>
    </source>
</evidence>
<reference evidence="3 4" key="1">
    <citation type="submission" date="2017-09" db="EMBL/GenBank/DDBJ databases">
        <authorList>
            <person name="Lee N."/>
            <person name="Cho B.-K."/>
        </authorList>
    </citation>
    <scope>NUCLEOTIDE SEQUENCE [LARGE SCALE GENOMIC DNA]</scope>
    <source>
        <strain evidence="3 4">ATCC 27465</strain>
    </source>
</reference>
<protein>
    <submittedName>
        <fullName evidence="3">DUF4394 domain-containing protein</fullName>
    </submittedName>
</protein>
<feature type="domain" description="DUF4394" evidence="2">
    <location>
        <begin position="56"/>
        <end position="290"/>
    </location>
</feature>
<name>A0A5P2XJ41_STRST</name>
<gene>
    <name evidence="3" type="ORF">CP982_33945</name>
</gene>
<dbReference type="EMBL" id="CP023690">
    <property type="protein sequence ID" value="QEV63095.1"/>
    <property type="molecule type" value="Genomic_DNA"/>
</dbReference>
<proteinExistence type="predicted"/>
<evidence type="ECO:0000313" key="4">
    <source>
        <dbReference type="Proteomes" id="UP000326505"/>
    </source>
</evidence>
<feature type="chain" id="PRO_5024886099" evidence="1">
    <location>
        <begin position="37"/>
        <end position="296"/>
    </location>
</feature>
<dbReference type="OrthoDB" id="531718at2"/>
<dbReference type="AlphaFoldDB" id="A0A5P2XJ41"/>
<accession>A0A5P2XJ41</accession>
<sequence>MKVPSRTRARRRCAAAIAVLTASTALVMGAPGSGSAAPAATPSLQAFGISGDGLLMAAFKTDNPRQLDWVREIVGLKGDQKMVGIDFRVQNGKLYGVGDKGGIYTFEWPPYVPEPTATKVSQLQFDLYGANFGVDFNPAADRLRVISDNGQNLRHNLNDHTTVEDGVLTTPPIPGWTRGVSAAAYTNNDLNGATGTLLFDVDTKTDQLAVQAPANNGTLSPVGSLGVDAGPNAGLDIYSTLSGGKAVSNAGFAILGPPSGTVKPSLYNVNLFTGETELIGRFPVDITDLAISLTGK</sequence>
<dbReference type="Proteomes" id="UP000326505">
    <property type="component" value="Chromosome"/>
</dbReference>
<dbReference type="InterPro" id="IPR025507">
    <property type="entry name" value="DUF4394"/>
</dbReference>
<keyword evidence="1" id="KW-0732">Signal</keyword>
<evidence type="ECO:0000259" key="2">
    <source>
        <dbReference type="Pfam" id="PF14339"/>
    </source>
</evidence>
<evidence type="ECO:0000313" key="3">
    <source>
        <dbReference type="EMBL" id="QEV63095.1"/>
    </source>
</evidence>